<evidence type="ECO:0000256" key="3">
    <source>
        <dbReference type="ARBA" id="ARBA00023098"/>
    </source>
</evidence>
<accession>A0A1T4KLY3</accession>
<evidence type="ECO:0000256" key="2">
    <source>
        <dbReference type="ARBA" id="ARBA00022963"/>
    </source>
</evidence>
<dbReference type="PANTHER" id="PTHR14226">
    <property type="entry name" value="NEUROPATHY TARGET ESTERASE/SWISS CHEESE D.MELANOGASTER"/>
    <property type="match status" value="1"/>
</dbReference>
<keyword evidence="3 4" id="KW-0443">Lipid metabolism</keyword>
<keyword evidence="2 4" id="KW-0442">Lipid degradation</keyword>
<proteinExistence type="predicted"/>
<keyword evidence="1 4" id="KW-0378">Hydrolase</keyword>
<dbReference type="Proteomes" id="UP000190092">
    <property type="component" value="Unassembled WGS sequence"/>
</dbReference>
<keyword evidence="7" id="KW-1185">Reference proteome</keyword>
<evidence type="ECO:0000256" key="1">
    <source>
        <dbReference type="ARBA" id="ARBA00022801"/>
    </source>
</evidence>
<dbReference type="GO" id="GO:0016787">
    <property type="term" value="F:hydrolase activity"/>
    <property type="evidence" value="ECO:0007669"/>
    <property type="project" value="UniProtKB-UniRule"/>
</dbReference>
<dbReference type="PROSITE" id="PS51635">
    <property type="entry name" value="PNPLA"/>
    <property type="match status" value="1"/>
</dbReference>
<feature type="short sequence motif" description="GXGXXG" evidence="4">
    <location>
        <begin position="13"/>
        <end position="18"/>
    </location>
</feature>
<evidence type="ECO:0000313" key="6">
    <source>
        <dbReference type="EMBL" id="SJZ43398.1"/>
    </source>
</evidence>
<dbReference type="InterPro" id="IPR016035">
    <property type="entry name" value="Acyl_Trfase/lysoPLipase"/>
</dbReference>
<dbReference type="GO" id="GO:0016042">
    <property type="term" value="P:lipid catabolic process"/>
    <property type="evidence" value="ECO:0007669"/>
    <property type="project" value="UniProtKB-UniRule"/>
</dbReference>
<dbReference type="Pfam" id="PF01734">
    <property type="entry name" value="Patatin"/>
    <property type="match status" value="1"/>
</dbReference>
<gene>
    <name evidence="6" type="ORF">SAMN02745126_01039</name>
</gene>
<feature type="short sequence motif" description="DGA/G" evidence="4">
    <location>
        <begin position="195"/>
        <end position="197"/>
    </location>
</feature>
<evidence type="ECO:0000259" key="5">
    <source>
        <dbReference type="PROSITE" id="PS51635"/>
    </source>
</evidence>
<organism evidence="6 7">
    <name type="scientific">Enhydrobacter aerosaccus</name>
    <dbReference type="NCBI Taxonomy" id="225324"/>
    <lineage>
        <taxon>Bacteria</taxon>
        <taxon>Pseudomonadati</taxon>
        <taxon>Pseudomonadota</taxon>
        <taxon>Alphaproteobacteria</taxon>
        <taxon>Hyphomicrobiales</taxon>
        <taxon>Enhydrobacter</taxon>
    </lineage>
</organism>
<dbReference type="InterPro" id="IPR050301">
    <property type="entry name" value="NTE"/>
</dbReference>
<dbReference type="SUPFAM" id="SSF52151">
    <property type="entry name" value="FabD/lysophospholipase-like"/>
    <property type="match status" value="1"/>
</dbReference>
<evidence type="ECO:0000256" key="4">
    <source>
        <dbReference type="PROSITE-ProRule" id="PRU01161"/>
    </source>
</evidence>
<dbReference type="STRING" id="225324.SAMN02745126_01039"/>
<feature type="short sequence motif" description="GXSXG" evidence="4">
    <location>
        <begin position="41"/>
        <end position="45"/>
    </location>
</feature>
<dbReference type="RefSeq" id="WP_085932713.1">
    <property type="nucleotide sequence ID" value="NZ_FUWJ01000001.1"/>
</dbReference>
<name>A0A1T4KLY3_9HYPH</name>
<dbReference type="OrthoDB" id="9807112at2"/>
<evidence type="ECO:0000313" key="7">
    <source>
        <dbReference type="Proteomes" id="UP000190092"/>
    </source>
</evidence>
<dbReference type="AlphaFoldDB" id="A0A1T4KLY3"/>
<dbReference type="InterPro" id="IPR002641">
    <property type="entry name" value="PNPLA_dom"/>
</dbReference>
<feature type="active site" description="Proton acceptor" evidence="4">
    <location>
        <position position="195"/>
    </location>
</feature>
<protein>
    <submittedName>
        <fullName evidence="6">NTE family protein</fullName>
    </submittedName>
</protein>
<feature type="domain" description="PNPLA" evidence="5">
    <location>
        <begin position="9"/>
        <end position="208"/>
    </location>
</feature>
<reference evidence="7" key="1">
    <citation type="submission" date="2017-02" db="EMBL/GenBank/DDBJ databases">
        <authorList>
            <person name="Varghese N."/>
            <person name="Submissions S."/>
        </authorList>
    </citation>
    <scope>NUCLEOTIDE SEQUENCE [LARGE SCALE GENOMIC DNA]</scope>
    <source>
        <strain evidence="7">ATCC 27094</strain>
    </source>
</reference>
<dbReference type="EMBL" id="FUWJ01000001">
    <property type="protein sequence ID" value="SJZ43398.1"/>
    <property type="molecule type" value="Genomic_DNA"/>
</dbReference>
<feature type="active site" description="Nucleophile" evidence="4">
    <location>
        <position position="43"/>
    </location>
</feature>
<dbReference type="PANTHER" id="PTHR14226:SF78">
    <property type="entry name" value="SLR0060 PROTEIN"/>
    <property type="match status" value="1"/>
</dbReference>
<sequence>MSPIKRINIALQGGGSHGAFTWGVLDALIEDGRLGFEAVSGTSAGAMNAAMMLQGWARGGPDGARQALADFWTDVARMAAASPIQRTPLDRLQGNWNLDDSPAALWGDLIQRTLSLGQRNPLNFDPLRDLLRKHFDQESVRGCKEIKAFIAATNVQTAKVRIFERHELSIDALLASACLPNVHDAVVIDGVPYWDGGYRGNPPIWPFIYASESPDVVIVELDPTARKEVPKSNAEIANRLNEITFGGALMAEMRAIAFVQDLIREGALTGEFSARLKMMLIHSINDDDSLAPLGAVSKFNVEPEFLDYLFKLGRAAATRWLASTFDSIGVKTSIDIATRFL</sequence>
<dbReference type="Gene3D" id="3.40.1090.10">
    <property type="entry name" value="Cytosolic phospholipase A2 catalytic domain"/>
    <property type="match status" value="2"/>
</dbReference>